<evidence type="ECO:0000313" key="2">
    <source>
        <dbReference type="Proteomes" id="UP000811609"/>
    </source>
</evidence>
<dbReference type="AlphaFoldDB" id="A0A8T1NAE6"/>
<proteinExistence type="predicted"/>
<protein>
    <submittedName>
        <fullName evidence="1">Uncharacterized protein</fullName>
    </submittedName>
</protein>
<keyword evidence="2" id="KW-1185">Reference proteome</keyword>
<sequence>MKIKITLLLTTSLFLRTFAGFAAIFAKGFKPRPQPYNLLALYNTLRQANGAYGELKCNMRNGVYQLVEVRLCIDRQKKLHDCPKRFTTCDPGRSKVSQASNVMVGPGLGRVGRIT</sequence>
<organism evidence="1 2">
    <name type="scientific">Carya illinoinensis</name>
    <name type="common">Pecan</name>
    <dbReference type="NCBI Taxonomy" id="32201"/>
    <lineage>
        <taxon>Eukaryota</taxon>
        <taxon>Viridiplantae</taxon>
        <taxon>Streptophyta</taxon>
        <taxon>Embryophyta</taxon>
        <taxon>Tracheophyta</taxon>
        <taxon>Spermatophyta</taxon>
        <taxon>Magnoliopsida</taxon>
        <taxon>eudicotyledons</taxon>
        <taxon>Gunneridae</taxon>
        <taxon>Pentapetalae</taxon>
        <taxon>rosids</taxon>
        <taxon>fabids</taxon>
        <taxon>Fagales</taxon>
        <taxon>Juglandaceae</taxon>
        <taxon>Carya</taxon>
    </lineage>
</organism>
<name>A0A8T1NAE6_CARIL</name>
<gene>
    <name evidence="1" type="ORF">CIPAW_15G116300</name>
</gene>
<evidence type="ECO:0000313" key="1">
    <source>
        <dbReference type="EMBL" id="KAG6627285.1"/>
    </source>
</evidence>
<dbReference type="Proteomes" id="UP000811609">
    <property type="component" value="Chromosome 15"/>
</dbReference>
<dbReference type="EMBL" id="CM031823">
    <property type="protein sequence ID" value="KAG6627285.1"/>
    <property type="molecule type" value="Genomic_DNA"/>
</dbReference>
<accession>A0A8T1NAE6</accession>
<reference evidence="1" key="1">
    <citation type="submission" date="2020-12" db="EMBL/GenBank/DDBJ databases">
        <title>WGS assembly of Carya illinoinensis cv. Pawnee.</title>
        <authorList>
            <person name="Platts A."/>
            <person name="Shu S."/>
            <person name="Wright S."/>
            <person name="Barry K."/>
            <person name="Edger P."/>
            <person name="Pires J.C."/>
            <person name="Schmutz J."/>
        </authorList>
    </citation>
    <scope>NUCLEOTIDE SEQUENCE</scope>
    <source>
        <tissue evidence="1">Leaf</tissue>
    </source>
</reference>
<comment type="caution">
    <text evidence="1">The sequence shown here is derived from an EMBL/GenBank/DDBJ whole genome shotgun (WGS) entry which is preliminary data.</text>
</comment>